<comment type="caution">
    <text evidence="2">The sequence shown here is derived from an EMBL/GenBank/DDBJ whole genome shotgun (WGS) entry which is preliminary data.</text>
</comment>
<feature type="region of interest" description="Disordered" evidence="1">
    <location>
        <begin position="223"/>
        <end position="242"/>
    </location>
</feature>
<evidence type="ECO:0000256" key="1">
    <source>
        <dbReference type="SAM" id="MobiDB-lite"/>
    </source>
</evidence>
<organism evidence="2 3">
    <name type="scientific">Synaphobranchus kaupii</name>
    <name type="common">Kaup's arrowtooth eel</name>
    <dbReference type="NCBI Taxonomy" id="118154"/>
    <lineage>
        <taxon>Eukaryota</taxon>
        <taxon>Metazoa</taxon>
        <taxon>Chordata</taxon>
        <taxon>Craniata</taxon>
        <taxon>Vertebrata</taxon>
        <taxon>Euteleostomi</taxon>
        <taxon>Actinopterygii</taxon>
        <taxon>Neopterygii</taxon>
        <taxon>Teleostei</taxon>
        <taxon>Anguilliformes</taxon>
        <taxon>Synaphobranchidae</taxon>
        <taxon>Synaphobranchus</taxon>
    </lineage>
</organism>
<accession>A0A9Q1EM68</accession>
<keyword evidence="3" id="KW-1185">Reference proteome</keyword>
<dbReference type="EMBL" id="JAINUF010000015">
    <property type="protein sequence ID" value="KAJ8341334.1"/>
    <property type="molecule type" value="Genomic_DNA"/>
</dbReference>
<gene>
    <name evidence="2" type="ORF">SKAU_G00336250</name>
</gene>
<sequence>MAVPAALASETRWLAESGPLSLFTRAIKDFLSSWSGPWLPGDRTVPPRAPASSVPRLKQHALGRRLAQRAQEVFVFSQRSRLNSSQNRGKVKLLSLPVALAAYVSWPRPNKQTSEQVRQSCVRSTGRWRESSENGALLGKKEDEAEDTFAGADGKFAPTYPITKSLPAGRSRSRRGVRGEVWTTLGNVSRRSVSLGCVRKASGVCHFPLLSPVTVTERRTASASVPENGHLQPGHIGREAPSPAPPLLTPICYVETTVPSREPIRLLHLLYCTAGCHRQHRQEQSSHIPALTNLTTQIKE</sequence>
<dbReference type="AlphaFoldDB" id="A0A9Q1EM68"/>
<name>A0A9Q1EM68_SYNKA</name>
<protein>
    <submittedName>
        <fullName evidence="2">Uncharacterized protein</fullName>
    </submittedName>
</protein>
<evidence type="ECO:0000313" key="2">
    <source>
        <dbReference type="EMBL" id="KAJ8341334.1"/>
    </source>
</evidence>
<dbReference type="Proteomes" id="UP001152622">
    <property type="component" value="Chromosome 15"/>
</dbReference>
<proteinExistence type="predicted"/>
<evidence type="ECO:0000313" key="3">
    <source>
        <dbReference type="Proteomes" id="UP001152622"/>
    </source>
</evidence>
<reference evidence="2" key="1">
    <citation type="journal article" date="2023" name="Science">
        <title>Genome structures resolve the early diversification of teleost fishes.</title>
        <authorList>
            <person name="Parey E."/>
            <person name="Louis A."/>
            <person name="Montfort J."/>
            <person name="Bouchez O."/>
            <person name="Roques C."/>
            <person name="Iampietro C."/>
            <person name="Lluch J."/>
            <person name="Castinel A."/>
            <person name="Donnadieu C."/>
            <person name="Desvignes T."/>
            <person name="Floi Bucao C."/>
            <person name="Jouanno E."/>
            <person name="Wen M."/>
            <person name="Mejri S."/>
            <person name="Dirks R."/>
            <person name="Jansen H."/>
            <person name="Henkel C."/>
            <person name="Chen W.J."/>
            <person name="Zahm M."/>
            <person name="Cabau C."/>
            <person name="Klopp C."/>
            <person name="Thompson A.W."/>
            <person name="Robinson-Rechavi M."/>
            <person name="Braasch I."/>
            <person name="Lecointre G."/>
            <person name="Bobe J."/>
            <person name="Postlethwait J.H."/>
            <person name="Berthelot C."/>
            <person name="Roest Crollius H."/>
            <person name="Guiguen Y."/>
        </authorList>
    </citation>
    <scope>NUCLEOTIDE SEQUENCE</scope>
    <source>
        <strain evidence="2">WJC10195</strain>
    </source>
</reference>